<organism evidence="2 3">
    <name type="scientific">Natronolimnohabitans innermongolicus JCM 12255</name>
    <dbReference type="NCBI Taxonomy" id="1227499"/>
    <lineage>
        <taxon>Archaea</taxon>
        <taxon>Methanobacteriati</taxon>
        <taxon>Methanobacteriota</taxon>
        <taxon>Stenosarchaea group</taxon>
        <taxon>Halobacteria</taxon>
        <taxon>Halobacteriales</taxon>
        <taxon>Natrialbaceae</taxon>
        <taxon>Natronolimnohabitans</taxon>
    </lineage>
</organism>
<feature type="transmembrane region" description="Helical" evidence="1">
    <location>
        <begin position="98"/>
        <end position="128"/>
    </location>
</feature>
<dbReference type="InterPro" id="IPR040493">
    <property type="entry name" value="DUF5518"/>
</dbReference>
<dbReference type="RefSeq" id="WP_007259690.1">
    <property type="nucleotide sequence ID" value="NZ_AOHZ01000054.1"/>
</dbReference>
<keyword evidence="3" id="KW-1185">Reference proteome</keyword>
<feature type="transmembrane region" description="Helical" evidence="1">
    <location>
        <begin position="12"/>
        <end position="31"/>
    </location>
</feature>
<reference evidence="2 3" key="1">
    <citation type="journal article" date="2014" name="PLoS Genet.">
        <title>Phylogenetically driven sequencing of extremely halophilic archaea reveals strategies for static and dynamic osmo-response.</title>
        <authorList>
            <person name="Becker E.A."/>
            <person name="Seitzer P.M."/>
            <person name="Tritt A."/>
            <person name="Larsen D."/>
            <person name="Krusor M."/>
            <person name="Yao A.I."/>
            <person name="Wu D."/>
            <person name="Madern D."/>
            <person name="Eisen J.A."/>
            <person name="Darling A.E."/>
            <person name="Facciotti M.T."/>
        </authorList>
    </citation>
    <scope>NUCLEOTIDE SEQUENCE [LARGE SCALE GENOMIC DNA]</scope>
    <source>
        <strain evidence="2 3">JCM 12255</strain>
    </source>
</reference>
<proteinExistence type="predicted"/>
<comment type="caution">
    <text evidence="2">The sequence shown here is derived from an EMBL/GenBank/DDBJ whole genome shotgun (WGS) entry which is preliminary data.</text>
</comment>
<feature type="transmembrane region" description="Helical" evidence="1">
    <location>
        <begin position="67"/>
        <end position="86"/>
    </location>
</feature>
<feature type="transmembrane region" description="Helical" evidence="1">
    <location>
        <begin position="37"/>
        <end position="55"/>
    </location>
</feature>
<keyword evidence="1" id="KW-1133">Transmembrane helix</keyword>
<name>L9WZB2_9EURY</name>
<dbReference type="AlphaFoldDB" id="L9WZB2"/>
<accession>L9WZB2</accession>
<evidence type="ECO:0000256" key="1">
    <source>
        <dbReference type="SAM" id="Phobius"/>
    </source>
</evidence>
<evidence type="ECO:0000313" key="3">
    <source>
        <dbReference type="Proteomes" id="UP000011602"/>
    </source>
</evidence>
<keyword evidence="1" id="KW-0472">Membrane</keyword>
<evidence type="ECO:0000313" key="2">
    <source>
        <dbReference type="EMBL" id="ELY54834.1"/>
    </source>
</evidence>
<keyword evidence="1" id="KW-0812">Transmembrane</keyword>
<dbReference type="Proteomes" id="UP000011602">
    <property type="component" value="Unassembled WGS sequence"/>
</dbReference>
<dbReference type="Pfam" id="PF17647">
    <property type="entry name" value="DUF5518"/>
    <property type="match status" value="1"/>
</dbReference>
<sequence>MGRSGPAIDREWTYPVLVGLASVPGTLFVQWSSIDSAVIVPVFVAGLIVGSLGSGRPVSSRRVGWRTGLIGGIALLWGGARFVATIPDYSSTAAISVLAAGLTVVAVALYIAVFGVIGAVGAIVGDWATERFDDSRSRPTGR</sequence>
<dbReference type="OrthoDB" id="177437at2157"/>
<protein>
    <submittedName>
        <fullName evidence="2">Uncharacterized protein</fullName>
    </submittedName>
</protein>
<gene>
    <name evidence="2" type="ORF">C493_12057</name>
</gene>
<dbReference type="eggNOG" id="arCOG08994">
    <property type="taxonomic scope" value="Archaea"/>
</dbReference>
<dbReference type="EMBL" id="AOHZ01000054">
    <property type="protein sequence ID" value="ELY54834.1"/>
    <property type="molecule type" value="Genomic_DNA"/>
</dbReference>